<dbReference type="FunFam" id="2.40.30.10:FF:000029">
    <property type="entry name" value="116 kDa U5 small nuclear ribonucleoprotein component"/>
    <property type="match status" value="1"/>
</dbReference>
<evidence type="ECO:0000313" key="8">
    <source>
        <dbReference type="EMBL" id="KCV71541.1"/>
    </source>
</evidence>
<dbReference type="CDD" id="cd04090">
    <property type="entry name" value="EF2_II_snRNP"/>
    <property type="match status" value="1"/>
</dbReference>
<dbReference type="GO" id="GO:0003746">
    <property type="term" value="F:translation elongation factor activity"/>
    <property type="evidence" value="ECO:0007669"/>
    <property type="project" value="UniProtKB-KW"/>
</dbReference>
<organism evidence="8">
    <name type="scientific">Fonticula alba</name>
    <name type="common">Slime mold</name>
    <dbReference type="NCBI Taxonomy" id="691883"/>
    <lineage>
        <taxon>Eukaryota</taxon>
        <taxon>Rotosphaerida</taxon>
        <taxon>Fonticulaceae</taxon>
        <taxon>Fonticula</taxon>
    </lineage>
</organism>
<dbReference type="InterPro" id="IPR027417">
    <property type="entry name" value="P-loop_NTPase"/>
</dbReference>
<dbReference type="SUPFAM" id="SSF54211">
    <property type="entry name" value="Ribosomal protein S5 domain 2-like"/>
    <property type="match status" value="1"/>
</dbReference>
<dbReference type="CDD" id="cd16264">
    <property type="entry name" value="snRNP_III"/>
    <property type="match status" value="1"/>
</dbReference>
<dbReference type="GeneID" id="20527202"/>
<dbReference type="SUPFAM" id="SSF54980">
    <property type="entry name" value="EF-G C-terminal domain-like"/>
    <property type="match status" value="2"/>
</dbReference>
<dbReference type="Pfam" id="PF16004">
    <property type="entry name" value="EFTUD2"/>
    <property type="match status" value="1"/>
</dbReference>
<dbReference type="PRINTS" id="PR00315">
    <property type="entry name" value="ELONGATNFCT"/>
</dbReference>
<dbReference type="FunFam" id="3.30.230.10:FF:000009">
    <property type="entry name" value="116 kDa U5 small nuclear ribonucleoprotein component"/>
    <property type="match status" value="1"/>
</dbReference>
<dbReference type="GO" id="GO:0071007">
    <property type="term" value="C:U2-type catalytic step 2 spliceosome"/>
    <property type="evidence" value="ECO:0007669"/>
    <property type="project" value="TreeGrafter"/>
</dbReference>
<dbReference type="FunFam" id="3.30.70.870:FF:000002">
    <property type="entry name" value="Translation elongation factor 2"/>
    <property type="match status" value="1"/>
</dbReference>
<keyword evidence="8" id="KW-0648">Protein biosynthesis</keyword>
<name>A0A058ZC68_FONAL</name>
<dbReference type="InterPro" id="IPR020568">
    <property type="entry name" value="Ribosomal_Su5_D2-typ_SF"/>
</dbReference>
<reference evidence="8" key="1">
    <citation type="submission" date="2013-04" db="EMBL/GenBank/DDBJ databases">
        <title>The Genome Sequence of Fonticula alba ATCC 38817.</title>
        <authorList>
            <consortium name="The Broad Institute Genomics Platform"/>
            <person name="Russ C."/>
            <person name="Cuomo C."/>
            <person name="Burger G."/>
            <person name="Gray M.W."/>
            <person name="Holland P.W.H."/>
            <person name="King N."/>
            <person name="Lang F.B.F."/>
            <person name="Roger A.J."/>
            <person name="Ruiz-Trillo I."/>
            <person name="Brown M."/>
            <person name="Walker B."/>
            <person name="Young S."/>
            <person name="Zeng Q."/>
            <person name="Gargeya S."/>
            <person name="Fitzgerald M."/>
            <person name="Haas B."/>
            <person name="Abouelleil A."/>
            <person name="Allen A.W."/>
            <person name="Alvarado L."/>
            <person name="Arachchi H.M."/>
            <person name="Berlin A.M."/>
            <person name="Chapman S.B."/>
            <person name="Gainer-Dewar J."/>
            <person name="Goldberg J."/>
            <person name="Griggs A."/>
            <person name="Gujja S."/>
            <person name="Hansen M."/>
            <person name="Howarth C."/>
            <person name="Imamovic A."/>
            <person name="Ireland A."/>
            <person name="Larimer J."/>
            <person name="McCowan C."/>
            <person name="Murphy C."/>
            <person name="Pearson M."/>
            <person name="Poon T.W."/>
            <person name="Priest M."/>
            <person name="Roberts A."/>
            <person name="Saif S."/>
            <person name="Shea T."/>
            <person name="Sisk P."/>
            <person name="Sykes S."/>
            <person name="Wortman J."/>
            <person name="Nusbaum C."/>
            <person name="Birren B."/>
        </authorList>
    </citation>
    <scope>NUCLEOTIDE SEQUENCE [LARGE SCALE GENOMIC DNA]</scope>
    <source>
        <strain evidence="8">ATCC 38817</strain>
    </source>
</reference>
<dbReference type="PROSITE" id="PS51722">
    <property type="entry name" value="G_TR_2"/>
    <property type="match status" value="1"/>
</dbReference>
<evidence type="ECO:0000256" key="5">
    <source>
        <dbReference type="ARBA" id="ARBA00023187"/>
    </source>
</evidence>
<comment type="subcellular location">
    <subcellularLocation>
        <location evidence="1">Nucleus</location>
    </subcellularLocation>
</comment>
<keyword evidence="6" id="KW-0539">Nucleus</keyword>
<dbReference type="InterPro" id="IPR044121">
    <property type="entry name" value="Snu114_GTP-bd"/>
</dbReference>
<dbReference type="SUPFAM" id="SSF52540">
    <property type="entry name" value="P-loop containing nucleoside triphosphate hydrolases"/>
    <property type="match status" value="1"/>
</dbReference>
<dbReference type="CDD" id="cd01683">
    <property type="entry name" value="EF2_IV_snRNP"/>
    <property type="match status" value="1"/>
</dbReference>
<keyword evidence="3" id="KW-0547">Nucleotide-binding</keyword>
<dbReference type="InterPro" id="IPR005225">
    <property type="entry name" value="Small_GTP-bd"/>
</dbReference>
<dbReference type="InterPro" id="IPR000640">
    <property type="entry name" value="EFG_V-like"/>
</dbReference>
<evidence type="ECO:0000256" key="4">
    <source>
        <dbReference type="ARBA" id="ARBA00023134"/>
    </source>
</evidence>
<dbReference type="CDD" id="cd04098">
    <property type="entry name" value="eEF2_C_snRNP"/>
    <property type="match status" value="1"/>
</dbReference>
<dbReference type="Pfam" id="PF03144">
    <property type="entry name" value="GTP_EFTU_D2"/>
    <property type="match status" value="1"/>
</dbReference>
<dbReference type="InterPro" id="IPR004161">
    <property type="entry name" value="EFTu-like_2"/>
</dbReference>
<keyword evidence="2" id="KW-0507">mRNA processing</keyword>
<gene>
    <name evidence="8" type="ORF">H696_02477</name>
</gene>
<dbReference type="AlphaFoldDB" id="A0A058ZC68"/>
<dbReference type="eggNOG" id="KOG0468">
    <property type="taxonomic scope" value="Eukaryota"/>
</dbReference>
<dbReference type="SMART" id="SM00889">
    <property type="entry name" value="EFG_IV"/>
    <property type="match status" value="1"/>
</dbReference>
<dbReference type="InterPro" id="IPR035655">
    <property type="entry name" value="U5-116kDa_C"/>
</dbReference>
<dbReference type="InterPro" id="IPR014721">
    <property type="entry name" value="Ribsml_uS5_D2-typ_fold_subgr"/>
</dbReference>
<evidence type="ECO:0000313" key="9">
    <source>
        <dbReference type="Proteomes" id="UP000030693"/>
    </source>
</evidence>
<dbReference type="Gene3D" id="3.30.230.10">
    <property type="match status" value="1"/>
</dbReference>
<dbReference type="Gene3D" id="2.40.30.10">
    <property type="entry name" value="Translation factors"/>
    <property type="match status" value="1"/>
</dbReference>
<dbReference type="GO" id="GO:0030623">
    <property type="term" value="F:U5 snRNA binding"/>
    <property type="evidence" value="ECO:0007669"/>
    <property type="project" value="TreeGrafter"/>
</dbReference>
<proteinExistence type="predicted"/>
<keyword evidence="8" id="KW-0251">Elongation factor</keyword>
<dbReference type="Gene3D" id="3.30.70.870">
    <property type="entry name" value="Elongation Factor G (Translational Gtpase), domain 3"/>
    <property type="match status" value="1"/>
</dbReference>
<dbReference type="GO" id="GO:0005829">
    <property type="term" value="C:cytosol"/>
    <property type="evidence" value="ECO:0007669"/>
    <property type="project" value="TreeGrafter"/>
</dbReference>
<dbReference type="NCBIfam" id="TIGR00231">
    <property type="entry name" value="small_GTP"/>
    <property type="match status" value="1"/>
</dbReference>
<dbReference type="FunFam" id="3.30.70.240:FF:000004">
    <property type="entry name" value="116 kDa U5 small nuclear ribonucleoprotein"/>
    <property type="match status" value="1"/>
</dbReference>
<dbReference type="FunFam" id="3.40.50.300:FF:000646">
    <property type="entry name" value="U5 small nuclear ribonucleoprotein component"/>
    <property type="match status" value="1"/>
</dbReference>
<dbReference type="InterPro" id="IPR009000">
    <property type="entry name" value="Transl_B-barrel_sf"/>
</dbReference>
<evidence type="ECO:0000256" key="1">
    <source>
        <dbReference type="ARBA" id="ARBA00004123"/>
    </source>
</evidence>
<dbReference type="InterPro" id="IPR031950">
    <property type="entry name" value="EFTUD2_N"/>
</dbReference>
<dbReference type="GO" id="GO:0003924">
    <property type="term" value="F:GTPase activity"/>
    <property type="evidence" value="ECO:0007669"/>
    <property type="project" value="InterPro"/>
</dbReference>
<dbReference type="CDD" id="cd04167">
    <property type="entry name" value="Snu114p"/>
    <property type="match status" value="1"/>
</dbReference>
<dbReference type="InterPro" id="IPR000795">
    <property type="entry name" value="T_Tr_GTP-bd_dom"/>
</dbReference>
<dbReference type="Gene3D" id="3.90.1430.10">
    <property type="entry name" value="Yeast translation eEF2 (G' domain)"/>
    <property type="match status" value="1"/>
</dbReference>
<dbReference type="GO" id="GO:0005525">
    <property type="term" value="F:GTP binding"/>
    <property type="evidence" value="ECO:0007669"/>
    <property type="project" value="UniProtKB-KW"/>
</dbReference>
<dbReference type="OrthoDB" id="364892at2759"/>
<evidence type="ECO:0000256" key="6">
    <source>
        <dbReference type="ARBA" id="ARBA00023242"/>
    </source>
</evidence>
<dbReference type="InterPro" id="IPR005517">
    <property type="entry name" value="Transl_elong_EFG/EF2_IV"/>
</dbReference>
<dbReference type="SUPFAM" id="SSF50447">
    <property type="entry name" value="Translation proteins"/>
    <property type="match status" value="1"/>
</dbReference>
<dbReference type="SMART" id="SM00838">
    <property type="entry name" value="EFG_C"/>
    <property type="match status" value="1"/>
</dbReference>
<dbReference type="Proteomes" id="UP000030693">
    <property type="component" value="Unassembled WGS sequence"/>
</dbReference>
<keyword evidence="9" id="KW-1185">Reference proteome</keyword>
<keyword evidence="5" id="KW-0508">mRNA splicing</keyword>
<evidence type="ECO:0000259" key="7">
    <source>
        <dbReference type="PROSITE" id="PS51722"/>
    </source>
</evidence>
<accession>A0A058ZC68</accession>
<sequence length="937" mass="103273">MRSPGPAVSTHIVLHEDKQYYPSAQSVYGPGVEIVVQEEDTQMLSEPIVKPAAGDTAAPRAGASSLVDDAGLPETHFNKHFLVDMLSMPDMIRNVAVVGHLHHGKTTLVDMLVAQTHDIDLDLRSTTRYTDTHPIERARELSIKASPMSLVLPDLRGKSYAINVLDTPGHVNFYDETAAAIQVSDGALLVIDAVEGVMLGTEKIIRELVQQRITITVMISKIDRLITELRLPPKDAYVKFAHILTQVNQLISHYSGGDDSLRVSPELGNVCFSSGTLGFSFTLESFATVYSDLHGGSIDAAAFAKRLWGNVYYDSATRRFSPKPARFDMPRTFVQFILEPLYKIVTQVVAEDTASLRQTLNEIGVSIKPAHYRMDVGPLLRLIMSLFLGDVSGIVSMLVRHVPSPVRGGPAKSAVLFTGSQDSPVAEAMAQCDPAGMLVMQVVKLYPNADASSFDAFARVLSGTVRVGQNVRVLGEQYSPDYTEDAVVTPVTGLWVYESRYRIPVGQASAGAWILLGGVDASITKTATIVDGSRRFLASLQEDDLHICRPLRHFNHSIVKVAIEPLHPAELPKMLDGLRKISKTYPLSFTRVEESGEHTLFGTGELYLDCIMHDLRQMFAAIEIKVSDPLVTFNETVINVSAIRCTTESLNKKNKLTVIAEPLDEGLAADIEEGRLSSKWSSDDVSKFLQDKYHWDVLAAGNVWAFGPENVGPNLFINDTLPSEVDANRLLSARDHIVQGFQWGAKEGPLCDEPMRNTKFRLQDAILADDPISRNAGQIIPASRRVCYAAFLTATPRLMEPVYLVEIVVPFAARSAIYGLLGERRGHIISELPLPGSTQYLLKAHIPVMDSFGFETDLRVNTQGAAFCLQLFDHWRVVPGNPLDETQNVLPLEVATATQLARDFMIKTRRRKGLSEDASIGKYFDDPETLQIVKEFL</sequence>
<protein>
    <submittedName>
        <fullName evidence="8">Elongation factor 2</fullName>
    </submittedName>
</protein>
<dbReference type="PANTHER" id="PTHR42908">
    <property type="entry name" value="TRANSLATION ELONGATION FACTOR-RELATED"/>
    <property type="match status" value="1"/>
</dbReference>
<dbReference type="GO" id="GO:0046540">
    <property type="term" value="C:U4/U6 x U5 tri-snRNP complex"/>
    <property type="evidence" value="ECO:0007669"/>
    <property type="project" value="TreeGrafter"/>
</dbReference>
<dbReference type="Pfam" id="PF03764">
    <property type="entry name" value="EFG_IV"/>
    <property type="match status" value="1"/>
</dbReference>
<dbReference type="Pfam" id="PF00009">
    <property type="entry name" value="GTP_EFTU"/>
    <property type="match status" value="1"/>
</dbReference>
<dbReference type="EMBL" id="KB932203">
    <property type="protein sequence ID" value="KCV71541.1"/>
    <property type="molecule type" value="Genomic_DNA"/>
</dbReference>
<dbReference type="Gene3D" id="3.40.50.300">
    <property type="entry name" value="P-loop containing nucleotide triphosphate hydrolases"/>
    <property type="match status" value="1"/>
</dbReference>
<dbReference type="Pfam" id="PF00679">
    <property type="entry name" value="EFG_C"/>
    <property type="match status" value="1"/>
</dbReference>
<keyword evidence="4" id="KW-0342">GTP-binding</keyword>
<dbReference type="PANTHER" id="PTHR42908:SF6">
    <property type="entry name" value="116 KDA U5 SMALL NUCLEAR RIBONUCLEOPROTEIN COMPONENT"/>
    <property type="match status" value="1"/>
</dbReference>
<dbReference type="RefSeq" id="XP_009494664.1">
    <property type="nucleotide sequence ID" value="XM_009496389.1"/>
</dbReference>
<dbReference type="STRING" id="691883.A0A058ZC68"/>
<feature type="domain" description="Tr-type G" evidence="7">
    <location>
        <begin position="90"/>
        <end position="294"/>
    </location>
</feature>
<evidence type="ECO:0000256" key="2">
    <source>
        <dbReference type="ARBA" id="ARBA00022664"/>
    </source>
</evidence>
<dbReference type="Gene3D" id="3.30.70.240">
    <property type="match status" value="1"/>
</dbReference>
<evidence type="ECO:0000256" key="3">
    <source>
        <dbReference type="ARBA" id="ARBA00022741"/>
    </source>
</evidence>
<dbReference type="InterPro" id="IPR035647">
    <property type="entry name" value="EFG_III/V"/>
</dbReference>
<dbReference type="GO" id="GO:0000398">
    <property type="term" value="P:mRNA splicing, via spliceosome"/>
    <property type="evidence" value="ECO:0007669"/>
    <property type="project" value="TreeGrafter"/>
</dbReference>
<dbReference type="OMA" id="YIFRPIR"/>